<dbReference type="InterPro" id="IPR013517">
    <property type="entry name" value="FG-GAP"/>
</dbReference>
<dbReference type="EMBL" id="CVRL01000005">
    <property type="protein sequence ID" value="CRL09736.1"/>
    <property type="molecule type" value="Genomic_DNA"/>
</dbReference>
<keyword evidence="3" id="KW-1185">Reference proteome</keyword>
<accession>A0A0H5CXX0</accession>
<sequence length="324" mass="34210">MTTDITPTTILTGVDLPLDGRGLRMGGATDLNGDGLTDLVFISGTFPPEEPIAGTPVVMINQGNGNFQQVDLGPDVSGLVHPREVEFADFNEDGFLDILIAGHGYDTHPFPGEANTLLLSTGSGTYVDASKNLPEDDTGFTHSLSVGDINGDGKQDALIGNLPGNSGPHLVLGDGTGQFTRHDLEPVRFNDGTDSWTASFFANVDADDQLELITGVEVGGPSRVYDFDTSSNRFVLQQELPVGLFGQGTTTVSDIKTADLNNDGLTDIVMAQTDSSYQGAGLQVLIQEHDGSYSDKTDTFMQGVDLGGFVAQMVRGIHCLNPVG</sequence>
<dbReference type="InterPro" id="IPR028994">
    <property type="entry name" value="Integrin_alpha_N"/>
</dbReference>
<dbReference type="PANTHER" id="PTHR46580:SF4">
    <property type="entry name" value="ATP_GTP-BINDING PROTEIN"/>
    <property type="match status" value="1"/>
</dbReference>
<name>A0A0H5CXX0_9RHOB</name>
<reference evidence="3" key="1">
    <citation type="submission" date="2015-05" db="EMBL/GenBank/DDBJ databases">
        <authorList>
            <person name="Rodrigo-Torres Lidia"/>
            <person name="Arahal R.David."/>
        </authorList>
    </citation>
    <scope>NUCLEOTIDE SEQUENCE [LARGE SCALE GENOMIC DNA]</scope>
    <source>
        <strain evidence="3">CECT 7321</strain>
    </source>
</reference>
<dbReference type="Pfam" id="PF13517">
    <property type="entry name" value="FG-GAP_3"/>
    <property type="match status" value="2"/>
</dbReference>
<dbReference type="PANTHER" id="PTHR46580">
    <property type="entry name" value="SENSOR KINASE-RELATED"/>
    <property type="match status" value="1"/>
</dbReference>
<evidence type="ECO:0000313" key="3">
    <source>
        <dbReference type="Proteomes" id="UP000043764"/>
    </source>
</evidence>
<dbReference type="Gene3D" id="2.130.10.130">
    <property type="entry name" value="Integrin alpha, N-terminal"/>
    <property type="match status" value="1"/>
</dbReference>
<gene>
    <name evidence="2" type="ORF">NIT7321_00570</name>
</gene>
<evidence type="ECO:0000313" key="2">
    <source>
        <dbReference type="EMBL" id="CRL09736.1"/>
    </source>
</evidence>
<evidence type="ECO:0000256" key="1">
    <source>
        <dbReference type="ARBA" id="ARBA00022729"/>
    </source>
</evidence>
<dbReference type="AlphaFoldDB" id="A0A0H5CXX0"/>
<organism evidence="2 3">
    <name type="scientific">Phaeobacter italicus</name>
    <dbReference type="NCBI Taxonomy" id="481446"/>
    <lineage>
        <taxon>Bacteria</taxon>
        <taxon>Pseudomonadati</taxon>
        <taxon>Pseudomonadota</taxon>
        <taxon>Alphaproteobacteria</taxon>
        <taxon>Rhodobacterales</taxon>
        <taxon>Roseobacteraceae</taxon>
        <taxon>Phaeobacter</taxon>
    </lineage>
</organism>
<dbReference type="Proteomes" id="UP000043764">
    <property type="component" value="Unassembled WGS sequence"/>
</dbReference>
<proteinExistence type="predicted"/>
<dbReference type="SUPFAM" id="SSF69318">
    <property type="entry name" value="Integrin alpha N-terminal domain"/>
    <property type="match status" value="1"/>
</dbReference>
<keyword evidence="1" id="KW-0732">Signal</keyword>
<protein>
    <submittedName>
        <fullName evidence="2">FG-GAP repeat</fullName>
    </submittedName>
</protein>
<dbReference type="RefSeq" id="WP_243445052.1">
    <property type="nucleotide sequence ID" value="NZ_CVRL01000005.1"/>
</dbReference>